<dbReference type="Proteomes" id="UP000886520">
    <property type="component" value="Chromosome 3"/>
</dbReference>
<name>A0A9D4ZRM1_ADICA</name>
<sequence>MEGMACHWDLNELPAFEKQPQWIASSNKMLGRQGPFDMYQIYCTSDKEMDGGDSSDSHKMQDMFEMAQQPCIDDFAFTSNRCFAFDRQAYSLMIASIQKGQGPTIDSLKAVDKRGLLDLRKWERIQTSLHTVTDEDGDMYLVNSIGKRIPCIEDWERIVFPCHTSEHLDWTTTRTAIAETWCTNIRMHGISREFGKEVLDLCSCATVSALEVGHRHTRDVTQCLGLHDRGESDSKSEVCIEQHTESFVDVQKTLDSVVVNHKARLVRLNWVVQTKWKFVCHRWGDARRDDQERW</sequence>
<proteinExistence type="predicted"/>
<comment type="caution">
    <text evidence="1">The sequence shown here is derived from an EMBL/GenBank/DDBJ whole genome shotgun (WGS) entry which is preliminary data.</text>
</comment>
<accession>A0A9D4ZRM1</accession>
<organism evidence="1 2">
    <name type="scientific">Adiantum capillus-veneris</name>
    <name type="common">Maidenhair fern</name>
    <dbReference type="NCBI Taxonomy" id="13818"/>
    <lineage>
        <taxon>Eukaryota</taxon>
        <taxon>Viridiplantae</taxon>
        <taxon>Streptophyta</taxon>
        <taxon>Embryophyta</taxon>
        <taxon>Tracheophyta</taxon>
        <taxon>Polypodiopsida</taxon>
        <taxon>Polypodiidae</taxon>
        <taxon>Polypodiales</taxon>
        <taxon>Pteridineae</taxon>
        <taxon>Pteridaceae</taxon>
        <taxon>Vittarioideae</taxon>
        <taxon>Adiantum</taxon>
    </lineage>
</organism>
<protein>
    <submittedName>
        <fullName evidence="1">Uncharacterized protein</fullName>
    </submittedName>
</protein>
<dbReference type="PANTHER" id="PTHR37745:SF1">
    <property type="entry name" value="EXPRESSED PROTEIN"/>
    <property type="match status" value="1"/>
</dbReference>
<dbReference type="PANTHER" id="PTHR37745">
    <property type="entry name" value="EXPRESSED PROTEIN"/>
    <property type="match status" value="1"/>
</dbReference>
<keyword evidence="2" id="KW-1185">Reference proteome</keyword>
<dbReference type="AlphaFoldDB" id="A0A9D4ZRM1"/>
<evidence type="ECO:0000313" key="1">
    <source>
        <dbReference type="EMBL" id="KAI5083471.1"/>
    </source>
</evidence>
<evidence type="ECO:0000313" key="2">
    <source>
        <dbReference type="Proteomes" id="UP000886520"/>
    </source>
</evidence>
<dbReference type="OrthoDB" id="1978998at2759"/>
<gene>
    <name evidence="1" type="ORF">GOP47_0003214</name>
</gene>
<dbReference type="EMBL" id="JABFUD020000002">
    <property type="protein sequence ID" value="KAI5083471.1"/>
    <property type="molecule type" value="Genomic_DNA"/>
</dbReference>
<reference evidence="1" key="1">
    <citation type="submission" date="2021-01" db="EMBL/GenBank/DDBJ databases">
        <title>Adiantum capillus-veneris genome.</title>
        <authorList>
            <person name="Fang Y."/>
            <person name="Liao Q."/>
        </authorList>
    </citation>
    <scope>NUCLEOTIDE SEQUENCE</scope>
    <source>
        <strain evidence="1">H3</strain>
        <tissue evidence="1">Leaf</tissue>
    </source>
</reference>